<feature type="transmembrane region" description="Helical" evidence="7">
    <location>
        <begin position="48"/>
        <end position="67"/>
    </location>
</feature>
<evidence type="ECO:0000256" key="7">
    <source>
        <dbReference type="SAM" id="Phobius"/>
    </source>
</evidence>
<dbReference type="PANTHER" id="PTHR43414:SF3">
    <property type="entry name" value="LMO2377 PROTEIN"/>
    <property type="match status" value="1"/>
</dbReference>
<dbReference type="EMBL" id="JADKPV010000006">
    <property type="protein sequence ID" value="MBF4501814.1"/>
    <property type="molecule type" value="Genomic_DNA"/>
</dbReference>
<dbReference type="SUPFAM" id="SSF103473">
    <property type="entry name" value="MFS general substrate transporter"/>
    <property type="match status" value="1"/>
</dbReference>
<feature type="transmembrane region" description="Helical" evidence="7">
    <location>
        <begin position="350"/>
        <end position="367"/>
    </location>
</feature>
<dbReference type="Proteomes" id="UP000622653">
    <property type="component" value="Unassembled WGS sequence"/>
</dbReference>
<feature type="transmembrane region" description="Helical" evidence="7">
    <location>
        <begin position="280"/>
        <end position="300"/>
    </location>
</feature>
<name>A0A8J7KLW1_9BACL</name>
<feature type="transmembrane region" description="Helical" evidence="7">
    <location>
        <begin position="306"/>
        <end position="329"/>
    </location>
</feature>
<gene>
    <name evidence="9" type="ORF">IRY55_10615</name>
</gene>
<feature type="transmembrane region" description="Helical" evidence="7">
    <location>
        <begin position="103"/>
        <end position="124"/>
    </location>
</feature>
<keyword evidence="5 7" id="KW-1133">Transmembrane helix</keyword>
<dbReference type="GO" id="GO:0022857">
    <property type="term" value="F:transmembrane transporter activity"/>
    <property type="evidence" value="ECO:0007669"/>
    <property type="project" value="InterPro"/>
</dbReference>
<reference evidence="9" key="1">
    <citation type="submission" date="2020-11" db="EMBL/GenBank/DDBJ databases">
        <title>Multidrug resistant novel bacterium Savagea serpentis sp. nov., isolated from the scats of a vine snake (Ahaetulla nasuta).</title>
        <authorList>
            <person name="Venkata Ramana V."/>
            <person name="Vikas Patil S."/>
            <person name="Yogita Lugani V."/>
        </authorList>
    </citation>
    <scope>NUCLEOTIDE SEQUENCE</scope>
    <source>
        <strain evidence="9">SN6</strain>
    </source>
</reference>
<dbReference type="InterPro" id="IPR036259">
    <property type="entry name" value="MFS_trans_sf"/>
</dbReference>
<evidence type="ECO:0000256" key="6">
    <source>
        <dbReference type="ARBA" id="ARBA00023136"/>
    </source>
</evidence>
<keyword evidence="4 7" id="KW-0812">Transmembrane</keyword>
<comment type="caution">
    <text evidence="9">The sequence shown here is derived from an EMBL/GenBank/DDBJ whole genome shotgun (WGS) entry which is preliminary data.</text>
</comment>
<dbReference type="PROSITE" id="PS50850">
    <property type="entry name" value="MFS"/>
    <property type="match status" value="1"/>
</dbReference>
<feature type="transmembrane region" description="Helical" evidence="7">
    <location>
        <begin position="205"/>
        <end position="229"/>
    </location>
</feature>
<keyword evidence="10" id="KW-1185">Reference proteome</keyword>
<dbReference type="PANTHER" id="PTHR43414">
    <property type="entry name" value="MULTIDRUG RESISTANCE PROTEIN MDTG"/>
    <property type="match status" value="1"/>
</dbReference>
<feature type="domain" description="Major facilitator superfamily (MFS) profile" evidence="8">
    <location>
        <begin position="8"/>
        <end position="395"/>
    </location>
</feature>
<dbReference type="Pfam" id="PF07690">
    <property type="entry name" value="MFS_1"/>
    <property type="match status" value="1"/>
</dbReference>
<sequence length="408" mass="44837">MKNVQKKNFIIMWFANFLVAGTMTMIMPFLSLYITTFGDHSDAYIQKWAGLIFGATFVTAFIMSPIWGRIADKYGFKPILLINGFGIALSVFLMGFVNSVETFFILRLFNGVVTGFVPTSLAFISSQVKKEEAGKMLGTMQMGSVAGTLFGPVFGGLLADTFGFQYTFIITSATVATAALLVLFGIKEEKKVKTKRKAQFSRKTILHGILHHPLMLNVMLVTSLIQIGNFSIQPLLSLYVAELTGAQEVAFLAGLTFSAAGLGNLLFARQWGKLGDSIGYEKVLTILLIFSALFIFPQAFVTSLWQLILCRLLFGIVVGGMIPVTTALVRREAPIEIQGEVMGYNTSFRFLGNIIGPMFGGIISGIIGISAVFLVTASLFVVAFILLFLARKRKTIDFEDYLLKEQQT</sequence>
<feature type="transmembrane region" description="Helical" evidence="7">
    <location>
        <begin position="373"/>
        <end position="390"/>
    </location>
</feature>
<dbReference type="PRINTS" id="PR01035">
    <property type="entry name" value="TCRTETA"/>
</dbReference>
<comment type="subcellular location">
    <subcellularLocation>
        <location evidence="1">Cell membrane</location>
        <topology evidence="1">Multi-pass membrane protein</topology>
    </subcellularLocation>
</comment>
<dbReference type="AlphaFoldDB" id="A0A8J7KLW1"/>
<feature type="transmembrane region" description="Helical" evidence="7">
    <location>
        <begin position="79"/>
        <end position="97"/>
    </location>
</feature>
<dbReference type="InterPro" id="IPR001958">
    <property type="entry name" value="Tet-R_TetA/multi-R_MdtG-like"/>
</dbReference>
<dbReference type="Gene3D" id="1.20.1250.20">
    <property type="entry name" value="MFS general substrate transporter like domains"/>
    <property type="match status" value="2"/>
</dbReference>
<evidence type="ECO:0000256" key="3">
    <source>
        <dbReference type="ARBA" id="ARBA00022475"/>
    </source>
</evidence>
<feature type="transmembrane region" description="Helical" evidence="7">
    <location>
        <begin position="164"/>
        <end position="184"/>
    </location>
</feature>
<keyword evidence="3" id="KW-1003">Cell membrane</keyword>
<organism evidence="9 10">
    <name type="scientific">Savagea serpentis</name>
    <dbReference type="NCBI Taxonomy" id="2785297"/>
    <lineage>
        <taxon>Bacteria</taxon>
        <taxon>Bacillati</taxon>
        <taxon>Bacillota</taxon>
        <taxon>Bacilli</taxon>
        <taxon>Bacillales</taxon>
        <taxon>Caryophanaceae</taxon>
        <taxon>Savagea</taxon>
    </lineage>
</organism>
<keyword evidence="2" id="KW-0813">Transport</keyword>
<proteinExistence type="predicted"/>
<dbReference type="GO" id="GO:0005886">
    <property type="term" value="C:plasma membrane"/>
    <property type="evidence" value="ECO:0007669"/>
    <property type="project" value="UniProtKB-SubCell"/>
</dbReference>
<evidence type="ECO:0000256" key="2">
    <source>
        <dbReference type="ARBA" id="ARBA00022448"/>
    </source>
</evidence>
<evidence type="ECO:0000313" key="9">
    <source>
        <dbReference type="EMBL" id="MBF4501814.1"/>
    </source>
</evidence>
<accession>A0A8J7KLW1</accession>
<keyword evidence="6 7" id="KW-0472">Membrane</keyword>
<evidence type="ECO:0000313" key="10">
    <source>
        <dbReference type="Proteomes" id="UP000622653"/>
    </source>
</evidence>
<evidence type="ECO:0000256" key="5">
    <source>
        <dbReference type="ARBA" id="ARBA00022989"/>
    </source>
</evidence>
<evidence type="ECO:0000256" key="4">
    <source>
        <dbReference type="ARBA" id="ARBA00022692"/>
    </source>
</evidence>
<feature type="transmembrane region" description="Helical" evidence="7">
    <location>
        <begin position="136"/>
        <end position="158"/>
    </location>
</feature>
<evidence type="ECO:0000259" key="8">
    <source>
        <dbReference type="PROSITE" id="PS50850"/>
    </source>
</evidence>
<dbReference type="InterPro" id="IPR020846">
    <property type="entry name" value="MFS_dom"/>
</dbReference>
<feature type="transmembrane region" description="Helical" evidence="7">
    <location>
        <begin position="249"/>
        <end position="268"/>
    </location>
</feature>
<protein>
    <submittedName>
        <fullName evidence="9">MFS transporter</fullName>
    </submittedName>
</protein>
<evidence type="ECO:0000256" key="1">
    <source>
        <dbReference type="ARBA" id="ARBA00004651"/>
    </source>
</evidence>
<feature type="transmembrane region" description="Helical" evidence="7">
    <location>
        <begin position="12"/>
        <end position="36"/>
    </location>
</feature>
<dbReference type="InterPro" id="IPR011701">
    <property type="entry name" value="MFS"/>
</dbReference>